<dbReference type="Proteomes" id="UP000234505">
    <property type="component" value="Unassembled WGS sequence"/>
</dbReference>
<comment type="caution">
    <text evidence="1">The sequence shown here is derived from an EMBL/GenBank/DDBJ whole genome shotgun (WGS) entry which is preliminary data.</text>
</comment>
<reference evidence="1 2" key="1">
    <citation type="submission" date="2017-11" db="EMBL/GenBank/DDBJ databases">
        <authorList>
            <person name="Han C.G."/>
        </authorList>
    </citation>
    <scope>NUCLEOTIDE SEQUENCE [LARGE SCALE GENOMIC DNA]</scope>
    <source>
        <strain evidence="1 2">A11</strain>
    </source>
</reference>
<proteinExistence type="predicted"/>
<gene>
    <name evidence="1" type="ORF">CWN50_16600</name>
</gene>
<evidence type="ECO:0000313" key="1">
    <source>
        <dbReference type="EMBL" id="PLL37814.1"/>
    </source>
</evidence>
<feature type="non-terminal residue" evidence="1">
    <location>
        <position position="55"/>
    </location>
</feature>
<dbReference type="SUPFAM" id="SSF51197">
    <property type="entry name" value="Clavaminate synthase-like"/>
    <property type="match status" value="1"/>
</dbReference>
<reference evidence="1 2" key="2">
    <citation type="submission" date="2018-01" db="EMBL/GenBank/DDBJ databases">
        <title>Genomic study of Klebsiella pneumoniae.</title>
        <authorList>
            <person name="Yang Y."/>
            <person name="Bicalho R."/>
        </authorList>
    </citation>
    <scope>NUCLEOTIDE SEQUENCE [LARGE SCALE GENOMIC DNA]</scope>
    <source>
        <strain evidence="1 2">A11</strain>
    </source>
</reference>
<evidence type="ECO:0000313" key="2">
    <source>
        <dbReference type="Proteomes" id="UP000234505"/>
    </source>
</evidence>
<dbReference type="EMBL" id="PIDS01000554">
    <property type="protein sequence ID" value="PLL37814.1"/>
    <property type="molecule type" value="Genomic_DNA"/>
</dbReference>
<dbReference type="AlphaFoldDB" id="A0A2J4R3E0"/>
<protein>
    <submittedName>
        <fullName evidence="1">DUF1479 domain-containing protein</fullName>
    </submittedName>
</protein>
<organism evidence="1 2">
    <name type="scientific">Klebsiella michiganensis</name>
    <dbReference type="NCBI Taxonomy" id="1134687"/>
    <lineage>
        <taxon>Bacteria</taxon>
        <taxon>Pseudomonadati</taxon>
        <taxon>Pseudomonadota</taxon>
        <taxon>Gammaproteobacteria</taxon>
        <taxon>Enterobacterales</taxon>
        <taxon>Enterobacteriaceae</taxon>
        <taxon>Klebsiella/Raoultella group</taxon>
        <taxon>Klebsiella</taxon>
    </lineage>
</organism>
<sequence length="55" mass="6072">MAVTHTCETLPADPKAAIRRIKQDLRAQIGDVQAVFDRLTARIAARLEEIDALKA</sequence>
<name>A0A2J4R3E0_9ENTR</name>
<accession>A0A2J4R3E0</accession>